<organism evidence="1">
    <name type="scientific">Anopheles marajoara</name>
    <dbReference type="NCBI Taxonomy" id="58244"/>
    <lineage>
        <taxon>Eukaryota</taxon>
        <taxon>Metazoa</taxon>
        <taxon>Ecdysozoa</taxon>
        <taxon>Arthropoda</taxon>
        <taxon>Hexapoda</taxon>
        <taxon>Insecta</taxon>
        <taxon>Pterygota</taxon>
        <taxon>Neoptera</taxon>
        <taxon>Endopterygota</taxon>
        <taxon>Diptera</taxon>
        <taxon>Nematocera</taxon>
        <taxon>Culicoidea</taxon>
        <taxon>Culicidae</taxon>
        <taxon>Anophelinae</taxon>
        <taxon>Anopheles</taxon>
    </lineage>
</organism>
<dbReference type="EMBL" id="GGFJ01012944">
    <property type="protein sequence ID" value="MBW62085.1"/>
    <property type="molecule type" value="Transcribed_RNA"/>
</dbReference>
<protein>
    <submittedName>
        <fullName evidence="1">Putative secreted protein</fullName>
    </submittedName>
</protein>
<reference evidence="1" key="1">
    <citation type="submission" date="2018-01" db="EMBL/GenBank/DDBJ databases">
        <title>An insight into the sialome of Amazonian anophelines.</title>
        <authorList>
            <person name="Ribeiro J.M."/>
            <person name="Scarpassa V."/>
            <person name="Calvo E."/>
        </authorList>
    </citation>
    <scope>NUCLEOTIDE SEQUENCE</scope>
    <source>
        <tissue evidence="1">Salivary glands</tissue>
    </source>
</reference>
<evidence type="ECO:0000313" key="1">
    <source>
        <dbReference type="EMBL" id="MBW62085.1"/>
    </source>
</evidence>
<proteinExistence type="predicted"/>
<sequence>MSIEFKMISLVRFLATVTQCRIIFRTEWNICGAMNGIDFVNDFGLTAGERVLCKFFEQRIYLGPILGTGEYVASQPTSQPARANQLANQA</sequence>
<accession>A0A2M4CA25</accession>
<name>A0A2M4CA25_9DIPT</name>
<dbReference type="AlphaFoldDB" id="A0A2M4CA25"/>